<dbReference type="RefSeq" id="WP_044576637.1">
    <property type="nucleotide sequence ID" value="NZ_CP061007.1"/>
</dbReference>
<dbReference type="EMBL" id="PJNB01000001">
    <property type="protein sequence ID" value="PKW18243.1"/>
    <property type="molecule type" value="Genomic_DNA"/>
</dbReference>
<feature type="transmembrane region" description="Helical" evidence="1">
    <location>
        <begin position="66"/>
        <end position="85"/>
    </location>
</feature>
<dbReference type="Proteomes" id="UP000233786">
    <property type="component" value="Unassembled WGS sequence"/>
</dbReference>
<accession>A0A2N3Y5T9</accession>
<keyword evidence="3" id="KW-1185">Reference proteome</keyword>
<proteinExistence type="predicted"/>
<dbReference type="OrthoDB" id="529448at2"/>
<reference evidence="2" key="1">
    <citation type="submission" date="2017-12" db="EMBL/GenBank/DDBJ databases">
        <title>Sequencing the genomes of 1000 Actinobacteria strains.</title>
        <authorList>
            <person name="Klenk H.-P."/>
        </authorList>
    </citation>
    <scope>NUCLEOTIDE SEQUENCE [LARGE SCALE GENOMIC DNA]</scope>
    <source>
        <strain evidence="2">DSM 44228</strain>
    </source>
</reference>
<comment type="caution">
    <text evidence="2">The sequence shown here is derived from an EMBL/GenBank/DDBJ whole genome shotgun (WGS) entry which is preliminary data.</text>
</comment>
<keyword evidence="1" id="KW-0472">Membrane</keyword>
<gene>
    <name evidence="2" type="ORF">A8926_6313</name>
</gene>
<dbReference type="AlphaFoldDB" id="A0A2N3Y5T9"/>
<dbReference type="STRING" id="994479.GCA_000194155_06961"/>
<sequence length="294" mass="33030">MNAFFNELGRKFAEKWFSLLVLPGLLLVATALVAGMLGHSHALDWNELLRRADAWSSALGRRPPMAQLLVVGAVLLASTIAGLIVRGLTARTQRLWLGVWVDARSSWVSAAGEKLRARRERRWRAADDASAEAVDEATKHRFARRRNRISLATPVRPTFIGDRIAAADTRVHHQYEADVESWWPRLWLILDDTSRAELRAAREAFDTAANQATWAVGYLLIGLFWWPALPIAACVWVNGWLRGRDAAHTYATLIESTVDVFAADLAVRLRMLQEGEEFTRSTGEDLTFLFRKGT</sequence>
<organism evidence="2 3">
    <name type="scientific">Saccharopolyspora spinosa</name>
    <dbReference type="NCBI Taxonomy" id="60894"/>
    <lineage>
        <taxon>Bacteria</taxon>
        <taxon>Bacillati</taxon>
        <taxon>Actinomycetota</taxon>
        <taxon>Actinomycetes</taxon>
        <taxon>Pseudonocardiales</taxon>
        <taxon>Pseudonocardiaceae</taxon>
        <taxon>Saccharopolyspora</taxon>
    </lineage>
</organism>
<keyword evidence="1" id="KW-1133">Transmembrane helix</keyword>
<name>A0A2N3Y5T9_SACSN</name>
<protein>
    <submittedName>
        <fullName evidence="2">Uncharacterized protein</fullName>
    </submittedName>
</protein>
<keyword evidence="1" id="KW-0812">Transmembrane</keyword>
<evidence type="ECO:0000313" key="3">
    <source>
        <dbReference type="Proteomes" id="UP000233786"/>
    </source>
</evidence>
<evidence type="ECO:0000256" key="1">
    <source>
        <dbReference type="SAM" id="Phobius"/>
    </source>
</evidence>
<evidence type="ECO:0000313" key="2">
    <source>
        <dbReference type="EMBL" id="PKW18243.1"/>
    </source>
</evidence>